<feature type="region of interest" description="Disordered" evidence="1">
    <location>
        <begin position="67"/>
        <end position="94"/>
    </location>
</feature>
<accession>A0A8H2WNY3</accession>
<reference evidence="2" key="1">
    <citation type="submission" date="2021-01" db="EMBL/GenBank/DDBJ databases">
        <authorList>
            <person name="Kaushik A."/>
        </authorList>
    </citation>
    <scope>NUCLEOTIDE SEQUENCE</scope>
    <source>
        <strain evidence="2">AG1-1C</strain>
    </source>
</reference>
<dbReference type="AlphaFoldDB" id="A0A8H2WNY3"/>
<feature type="region of interest" description="Disordered" evidence="1">
    <location>
        <begin position="1"/>
        <end position="45"/>
    </location>
</feature>
<feature type="compositionally biased region" description="Basic and acidic residues" evidence="1">
    <location>
        <begin position="1"/>
        <end position="10"/>
    </location>
</feature>
<proteinExistence type="predicted"/>
<protein>
    <submittedName>
        <fullName evidence="2">Uncharacterized protein</fullName>
    </submittedName>
</protein>
<evidence type="ECO:0000313" key="2">
    <source>
        <dbReference type="EMBL" id="CAE6398031.1"/>
    </source>
</evidence>
<evidence type="ECO:0000256" key="1">
    <source>
        <dbReference type="SAM" id="MobiDB-lite"/>
    </source>
</evidence>
<evidence type="ECO:0000313" key="3">
    <source>
        <dbReference type="Proteomes" id="UP000663846"/>
    </source>
</evidence>
<organism evidence="2 3">
    <name type="scientific">Rhizoctonia solani</name>
    <dbReference type="NCBI Taxonomy" id="456999"/>
    <lineage>
        <taxon>Eukaryota</taxon>
        <taxon>Fungi</taxon>
        <taxon>Dikarya</taxon>
        <taxon>Basidiomycota</taxon>
        <taxon>Agaricomycotina</taxon>
        <taxon>Agaricomycetes</taxon>
        <taxon>Cantharellales</taxon>
        <taxon>Ceratobasidiaceae</taxon>
        <taxon>Rhizoctonia</taxon>
    </lineage>
</organism>
<gene>
    <name evidence="2" type="ORF">RDB_LOCUS51862</name>
</gene>
<sequence>MRLCVKDGKRVSPGPPTEAAGSDFRSSPEYPGSTATLPISDSPVDAGQHTVRWCVKNAVRTLPSKISATDPSFKPGTGYGIDSANTSAGGAPTLLGSLEAEHPYTPKKRSPLCRALLPTSSATMKFQLRAPEDALRVGRTRRKFASMMF</sequence>
<dbReference type="EMBL" id="CAJMWS010000300">
    <property type="protein sequence ID" value="CAE6398031.1"/>
    <property type="molecule type" value="Genomic_DNA"/>
</dbReference>
<comment type="caution">
    <text evidence="2">The sequence shown here is derived from an EMBL/GenBank/DDBJ whole genome shotgun (WGS) entry which is preliminary data.</text>
</comment>
<dbReference type="Proteomes" id="UP000663846">
    <property type="component" value="Unassembled WGS sequence"/>
</dbReference>
<name>A0A8H2WNY3_9AGAM</name>